<protein>
    <recommendedName>
        <fullName evidence="2">CopG-like ribbon-helix-helix domain-containing protein</fullName>
    </recommendedName>
</protein>
<evidence type="ECO:0000313" key="1">
    <source>
        <dbReference type="EMBL" id="XCJ80859.1"/>
    </source>
</evidence>
<accession>A0AB74UB75</accession>
<proteinExistence type="predicted"/>
<sequence>MTQTRRRQSPHGCSCPIMAIVTPEERARVEQLAEQEMRSLSGTLRMLMLRGLENYPSARPEPTNQTVQ</sequence>
<evidence type="ECO:0008006" key="2">
    <source>
        <dbReference type="Google" id="ProtNLM"/>
    </source>
</evidence>
<name>A0AB74UB75_9GAMM</name>
<dbReference type="RefSeq" id="WP_353981668.1">
    <property type="nucleotide sequence ID" value="NZ_CP159578.1"/>
</dbReference>
<dbReference type="EMBL" id="CP159578">
    <property type="protein sequence ID" value="XCJ80859.1"/>
    <property type="molecule type" value="Genomic_DNA"/>
</dbReference>
<dbReference type="AlphaFoldDB" id="A0AB74UB75"/>
<gene>
    <name evidence="1" type="ORF">ABV408_06640</name>
</gene>
<organism evidence="1">
    <name type="scientific">Salinicola endophyticus</name>
    <dbReference type="NCBI Taxonomy" id="1949083"/>
    <lineage>
        <taxon>Bacteria</taxon>
        <taxon>Pseudomonadati</taxon>
        <taxon>Pseudomonadota</taxon>
        <taxon>Gammaproteobacteria</taxon>
        <taxon>Oceanospirillales</taxon>
        <taxon>Halomonadaceae</taxon>
        <taxon>Salinicola</taxon>
    </lineage>
</organism>
<reference evidence="1" key="1">
    <citation type="submission" date="2024-06" db="EMBL/GenBank/DDBJ databases">
        <title>Complete genome of Salinicola endophyticus HNIBRBA4755.</title>
        <authorList>
            <person name="Shin S.Y."/>
            <person name="Kang H."/>
            <person name="Song J."/>
        </authorList>
    </citation>
    <scope>NUCLEOTIDE SEQUENCE</scope>
    <source>
        <strain evidence="1">HNIBRBA4755</strain>
    </source>
</reference>